<proteinExistence type="predicted"/>
<comment type="caution">
    <text evidence="2">The sequence shown here is derived from an EMBL/GenBank/DDBJ whole genome shotgun (WGS) entry which is preliminary data.</text>
</comment>
<name>A0AAN8BCH3_9TELE</name>
<organism evidence="2 3">
    <name type="scientific">Champsocephalus esox</name>
    <name type="common">pike icefish</name>
    <dbReference type="NCBI Taxonomy" id="159716"/>
    <lineage>
        <taxon>Eukaryota</taxon>
        <taxon>Metazoa</taxon>
        <taxon>Chordata</taxon>
        <taxon>Craniata</taxon>
        <taxon>Vertebrata</taxon>
        <taxon>Euteleostomi</taxon>
        <taxon>Actinopterygii</taxon>
        <taxon>Neopterygii</taxon>
        <taxon>Teleostei</taxon>
        <taxon>Neoteleostei</taxon>
        <taxon>Acanthomorphata</taxon>
        <taxon>Eupercaria</taxon>
        <taxon>Perciformes</taxon>
        <taxon>Notothenioidei</taxon>
        <taxon>Channichthyidae</taxon>
        <taxon>Champsocephalus</taxon>
    </lineage>
</organism>
<reference evidence="2 3" key="1">
    <citation type="journal article" date="2023" name="Mol. Biol. Evol.">
        <title>Genomics of Secondarily Temperate Adaptation in the Only Non-Antarctic Icefish.</title>
        <authorList>
            <person name="Rivera-Colon A.G."/>
            <person name="Rayamajhi N."/>
            <person name="Minhas B.F."/>
            <person name="Madrigal G."/>
            <person name="Bilyk K.T."/>
            <person name="Yoon V."/>
            <person name="Hune M."/>
            <person name="Gregory S."/>
            <person name="Cheng C.H.C."/>
            <person name="Catchen J.M."/>
        </authorList>
    </citation>
    <scope>NUCLEOTIDE SEQUENCE [LARGE SCALE GENOMIC DNA]</scope>
    <source>
        <strain evidence="2">JC2023a</strain>
    </source>
</reference>
<dbReference type="EMBL" id="JAULUE010002062">
    <property type="protein sequence ID" value="KAK5882656.1"/>
    <property type="molecule type" value="Genomic_DNA"/>
</dbReference>
<evidence type="ECO:0000313" key="2">
    <source>
        <dbReference type="EMBL" id="KAK5882656.1"/>
    </source>
</evidence>
<dbReference type="Proteomes" id="UP001335648">
    <property type="component" value="Unassembled WGS sequence"/>
</dbReference>
<evidence type="ECO:0000256" key="1">
    <source>
        <dbReference type="SAM" id="MobiDB-lite"/>
    </source>
</evidence>
<accession>A0AAN8BCH3</accession>
<gene>
    <name evidence="2" type="ORF">CesoFtcFv8_021217</name>
</gene>
<keyword evidence="3" id="KW-1185">Reference proteome</keyword>
<feature type="region of interest" description="Disordered" evidence="1">
    <location>
        <begin position="29"/>
        <end position="52"/>
    </location>
</feature>
<evidence type="ECO:0000313" key="3">
    <source>
        <dbReference type="Proteomes" id="UP001335648"/>
    </source>
</evidence>
<dbReference type="AlphaFoldDB" id="A0AAN8BCH3"/>
<protein>
    <submittedName>
        <fullName evidence="2">Uncharacterized protein</fullName>
    </submittedName>
</protein>
<sequence length="75" mass="8188">MVSEVLRRCVDALAEEICVCASSARWVGASLRTSSSRRRKQRQGGCSAQEGSGLCSTAWSPNHDLQRHLPEETKG</sequence>